<dbReference type="Pfam" id="PF17820">
    <property type="entry name" value="PDZ_6"/>
    <property type="match status" value="1"/>
</dbReference>
<dbReference type="EMBL" id="JAHCMY010000002">
    <property type="protein sequence ID" value="MBS9523506.1"/>
    <property type="molecule type" value="Genomic_DNA"/>
</dbReference>
<keyword evidence="2" id="KW-0645">Protease</keyword>
<dbReference type="RefSeq" id="WP_213944395.1">
    <property type="nucleotide sequence ID" value="NZ_JAHCMY010000002.1"/>
</dbReference>
<protein>
    <submittedName>
        <fullName evidence="2">Aspartyl protease family protein</fullName>
    </submittedName>
</protein>
<dbReference type="InterPro" id="IPR036034">
    <property type="entry name" value="PDZ_sf"/>
</dbReference>
<dbReference type="InterPro" id="IPR021109">
    <property type="entry name" value="Peptidase_aspartic_dom_sf"/>
</dbReference>
<dbReference type="AlphaFoldDB" id="A0AAP2G3Z0"/>
<evidence type="ECO:0000313" key="2">
    <source>
        <dbReference type="EMBL" id="MBS9523506.1"/>
    </source>
</evidence>
<keyword evidence="2" id="KW-0378">Hydrolase</keyword>
<dbReference type="GO" id="GO:0008233">
    <property type="term" value="F:peptidase activity"/>
    <property type="evidence" value="ECO:0007669"/>
    <property type="project" value="UniProtKB-KW"/>
</dbReference>
<gene>
    <name evidence="2" type="ORF">KI659_05675</name>
</gene>
<dbReference type="Gene3D" id="2.40.70.10">
    <property type="entry name" value="Acid Proteases"/>
    <property type="match status" value="2"/>
</dbReference>
<name>A0AAP2G3Z0_9BACT</name>
<evidence type="ECO:0000259" key="1">
    <source>
        <dbReference type="PROSITE" id="PS50106"/>
    </source>
</evidence>
<dbReference type="Gene3D" id="2.30.42.10">
    <property type="match status" value="1"/>
</dbReference>
<dbReference type="PROSITE" id="PS50106">
    <property type="entry name" value="PDZ"/>
    <property type="match status" value="1"/>
</dbReference>
<accession>A0AAP2G3Z0</accession>
<comment type="caution">
    <text evidence="2">The sequence shown here is derived from an EMBL/GenBank/DDBJ whole genome shotgun (WGS) entry which is preliminary data.</text>
</comment>
<dbReference type="Pfam" id="PF13650">
    <property type="entry name" value="Asp_protease_2"/>
    <property type="match status" value="2"/>
</dbReference>
<organism evidence="2 3">
    <name type="scientific">Litoribacter ruber</name>
    <dbReference type="NCBI Taxonomy" id="702568"/>
    <lineage>
        <taxon>Bacteria</taxon>
        <taxon>Pseudomonadati</taxon>
        <taxon>Bacteroidota</taxon>
        <taxon>Cytophagia</taxon>
        <taxon>Cytophagales</taxon>
        <taxon>Cyclobacteriaceae</taxon>
        <taxon>Litoribacter</taxon>
    </lineage>
</organism>
<dbReference type="SUPFAM" id="SSF50156">
    <property type="entry name" value="PDZ domain-like"/>
    <property type="match status" value="1"/>
</dbReference>
<dbReference type="Proteomes" id="UP001319104">
    <property type="component" value="Unassembled WGS sequence"/>
</dbReference>
<proteinExistence type="predicted"/>
<dbReference type="InterPro" id="IPR001478">
    <property type="entry name" value="PDZ"/>
</dbReference>
<evidence type="ECO:0000313" key="3">
    <source>
        <dbReference type="Proteomes" id="UP001319104"/>
    </source>
</evidence>
<keyword evidence="3" id="KW-1185">Reference proteome</keyword>
<sequence>MIKPRLLYIIFLLFFAFESFGQVPGFFMEEEQNRVEMQFISNNNLIILPASINGGPKLNFLIDTGVKSNLLFSKTIGDQLDLFYSRKINLMGADGKTVLSASISPNNEIQMDGVVGRVQALLVLDEDFVELERVVGIPIHGVIGHEFFKLNPVRVDYDNNILTFFRENRFRRKPFGYKRMKMTLENGKPYVTSIIRQSPGPTLQAKLLIDTGANHGLLLNQETSEEIVLPERTLESDLGTSLGGDLTGEVGRVRKLTVGRLRFNDIITSYPDETQFSDIIIETGRLGSLGSDVLSRALIIYDYPQERLYYKRGRAYRQPFEFDMSGLTIRMPMIAEKRFFIEQIRSDSPAERSGFKVGDEIVAVNGIPVEFWNLPDVTELLRSRDGRRVKVEVHRIIKDAKVNLVKDLRLERQI</sequence>
<dbReference type="GO" id="GO:0006508">
    <property type="term" value="P:proteolysis"/>
    <property type="evidence" value="ECO:0007669"/>
    <property type="project" value="UniProtKB-KW"/>
</dbReference>
<dbReference type="InterPro" id="IPR041489">
    <property type="entry name" value="PDZ_6"/>
</dbReference>
<dbReference type="SMART" id="SM00228">
    <property type="entry name" value="PDZ"/>
    <property type="match status" value="1"/>
</dbReference>
<feature type="domain" description="PDZ" evidence="1">
    <location>
        <begin position="326"/>
        <end position="383"/>
    </location>
</feature>
<reference evidence="2 3" key="1">
    <citation type="submission" date="2021-05" db="EMBL/GenBank/DDBJ databases">
        <authorList>
            <person name="Zhang Z.D."/>
            <person name="Osman G."/>
        </authorList>
    </citation>
    <scope>NUCLEOTIDE SEQUENCE [LARGE SCALE GENOMIC DNA]</scope>
    <source>
        <strain evidence="2 3">KCTC 32217</strain>
    </source>
</reference>